<evidence type="ECO:0000256" key="1">
    <source>
        <dbReference type="ARBA" id="ARBA00004141"/>
    </source>
</evidence>
<comment type="caution">
    <text evidence="6">The sequence shown here is derived from an EMBL/GenBank/DDBJ whole genome shotgun (WGS) entry which is preliminary data.</text>
</comment>
<proteinExistence type="predicted"/>
<dbReference type="Gene3D" id="1.25.40.10">
    <property type="entry name" value="Tetratricopeptide repeat domain"/>
    <property type="match status" value="1"/>
</dbReference>
<evidence type="ECO:0000313" key="6">
    <source>
        <dbReference type="EMBL" id="MBP1969362.1"/>
    </source>
</evidence>
<feature type="repeat" description="TPR" evidence="5">
    <location>
        <begin position="502"/>
        <end position="535"/>
    </location>
</feature>
<dbReference type="InterPro" id="IPR007311">
    <property type="entry name" value="ST7"/>
</dbReference>
<dbReference type="SUPFAM" id="SSF48452">
    <property type="entry name" value="TPR-like"/>
    <property type="match status" value="1"/>
</dbReference>
<protein>
    <submittedName>
        <fullName evidence="6">Tetratricopeptide (TPR) repeat protein</fullName>
    </submittedName>
</protein>
<gene>
    <name evidence="6" type="ORF">J2Z83_001466</name>
</gene>
<dbReference type="Pfam" id="PF04184">
    <property type="entry name" value="ST7"/>
    <property type="match status" value="1"/>
</dbReference>
<reference evidence="6 7" key="1">
    <citation type="submission" date="2021-03" db="EMBL/GenBank/DDBJ databases">
        <title>Genomic Encyclopedia of Type Strains, Phase IV (KMG-IV): sequencing the most valuable type-strain genomes for metagenomic binning, comparative biology and taxonomic classification.</title>
        <authorList>
            <person name="Goeker M."/>
        </authorList>
    </citation>
    <scope>NUCLEOTIDE SEQUENCE [LARGE SCALE GENOMIC DNA]</scope>
    <source>
        <strain evidence="6 7">DSM 25609</strain>
    </source>
</reference>
<evidence type="ECO:0000256" key="4">
    <source>
        <dbReference type="ARBA" id="ARBA00023136"/>
    </source>
</evidence>
<name>A0ABS4IEJ8_9BACI</name>
<dbReference type="InterPro" id="IPR019734">
    <property type="entry name" value="TPR_rpt"/>
</dbReference>
<dbReference type="PROSITE" id="PS50005">
    <property type="entry name" value="TPR"/>
    <property type="match status" value="1"/>
</dbReference>
<evidence type="ECO:0000256" key="2">
    <source>
        <dbReference type="ARBA" id="ARBA00022692"/>
    </source>
</evidence>
<accession>A0ABS4IEJ8</accession>
<keyword evidence="3" id="KW-1133">Transmembrane helix</keyword>
<organism evidence="6 7">
    <name type="scientific">Virgibacillus natechei</name>
    <dbReference type="NCBI Taxonomy" id="1216297"/>
    <lineage>
        <taxon>Bacteria</taxon>
        <taxon>Bacillati</taxon>
        <taxon>Bacillota</taxon>
        <taxon>Bacilli</taxon>
        <taxon>Bacillales</taxon>
        <taxon>Bacillaceae</taxon>
        <taxon>Virgibacillus</taxon>
    </lineage>
</organism>
<keyword evidence="4" id="KW-0472">Membrane</keyword>
<sequence length="650" mass="74733">MSKTGRNDPCPCGSGKKYKKCCGASNVVEMGMGRYNTELERLRNTLIAFAIYEHEFDLEKIIDKYPQPALLHDDELMDTYMTGLTPWMIVNAPIFANDQTIYDVFNKKEQSKIKHTRIKNTFEEWGNSKPSIYEILSTDQQANKKATLQDVLTNETYDIALDEENDFEEVNLVTGILVPYIDHHQFLFPMIELPSDSKEKVIDLAKNYMDGAGDAGLAVDFPDFLGEALAIQANTIELEWDNPTHELVANHFENHMRAKGFDDKMISAGVLLWNIYCEKANPSFRKLGPSAAAIDYLIHHTLVPDTIVTQSQLAKEYETSAGSISKMVKRIEKELDEEMEHLFHEMIEEGILDEEAVDSFDEDILSNNNMNMEKTMRDLQNALEGQNFDSEEEVQPFMDELMKNQELPSPVSSSPRDLAQDKLYEAQVEKGAKRRKLIKEALDIYPNSPDAYLLMAADTSSMNEQHSLFHQALLAGEKDLGKDFFKENKGHFWLMIETRPYMRAKADYATVQYNLGDKESAMEHYEELLELNPNDNQGIRYQLLRIYLEEEKYVPAKHLIKQYEKEQSANFLFNEALLHYRTNGITPKTKALLKKATEQNPYVKDYLLDKKPIPRHSQDFMGIGDESEAIVYAQEHIHLWKEAQALLKEL</sequence>
<keyword evidence="2" id="KW-0812">Transmembrane</keyword>
<evidence type="ECO:0000256" key="3">
    <source>
        <dbReference type="ARBA" id="ARBA00022989"/>
    </source>
</evidence>
<evidence type="ECO:0000313" key="7">
    <source>
        <dbReference type="Proteomes" id="UP001519345"/>
    </source>
</evidence>
<comment type="subcellular location">
    <subcellularLocation>
        <location evidence="1">Membrane</location>
        <topology evidence="1">Multi-pass membrane protein</topology>
    </subcellularLocation>
</comment>
<keyword evidence="7" id="KW-1185">Reference proteome</keyword>
<dbReference type="Pfam" id="PF02810">
    <property type="entry name" value="SEC-C"/>
    <property type="match status" value="1"/>
</dbReference>
<dbReference type="Proteomes" id="UP001519345">
    <property type="component" value="Unassembled WGS sequence"/>
</dbReference>
<dbReference type="RefSeq" id="WP_209462547.1">
    <property type="nucleotide sequence ID" value="NZ_CP110224.1"/>
</dbReference>
<dbReference type="SUPFAM" id="SSF103642">
    <property type="entry name" value="Sec-C motif"/>
    <property type="match status" value="1"/>
</dbReference>
<evidence type="ECO:0000256" key="5">
    <source>
        <dbReference type="PROSITE-ProRule" id="PRU00339"/>
    </source>
</evidence>
<dbReference type="EMBL" id="JAGGKX010000005">
    <property type="protein sequence ID" value="MBP1969362.1"/>
    <property type="molecule type" value="Genomic_DNA"/>
</dbReference>
<keyword evidence="5" id="KW-0802">TPR repeat</keyword>
<dbReference type="Gene3D" id="3.10.450.50">
    <property type="match status" value="1"/>
</dbReference>
<dbReference type="InterPro" id="IPR011990">
    <property type="entry name" value="TPR-like_helical_dom_sf"/>
</dbReference>
<dbReference type="InterPro" id="IPR004027">
    <property type="entry name" value="SEC_C_motif"/>
</dbReference>